<evidence type="ECO:0000313" key="4">
    <source>
        <dbReference type="Proteomes" id="UP000322917"/>
    </source>
</evidence>
<dbReference type="InterPro" id="IPR050791">
    <property type="entry name" value="Aldo-Keto_reductase"/>
</dbReference>
<dbReference type="Proteomes" id="UP000322917">
    <property type="component" value="Unassembled WGS sequence"/>
</dbReference>
<reference evidence="3 4" key="1">
    <citation type="submission" date="2016-11" db="EMBL/GenBank/DDBJ databases">
        <authorList>
            <person name="Varghese N."/>
            <person name="Submissions S."/>
        </authorList>
    </citation>
    <scope>NUCLEOTIDE SEQUENCE [LARGE SCALE GENOMIC DNA]</scope>
    <source>
        <strain evidence="3 4">DSM 15287</strain>
    </source>
</reference>
<dbReference type="PANTHER" id="PTHR43625:SF99">
    <property type="entry name" value="ALDO-KETO REDUCTASE 1-RELATED"/>
    <property type="match status" value="1"/>
</dbReference>
<dbReference type="EMBL" id="FQZD01000007">
    <property type="protein sequence ID" value="SHI75479.1"/>
    <property type="molecule type" value="Genomic_DNA"/>
</dbReference>
<dbReference type="AlphaFoldDB" id="A0A1M6DQQ4"/>
<dbReference type="InterPro" id="IPR036812">
    <property type="entry name" value="NAD(P)_OxRdtase_dom_sf"/>
</dbReference>
<proteinExistence type="predicted"/>
<protein>
    <submittedName>
        <fullName evidence="3">Predicted oxidoreductase</fullName>
    </submittedName>
</protein>
<dbReference type="CDD" id="cd19076">
    <property type="entry name" value="AKR_AKR13A_13D"/>
    <property type="match status" value="1"/>
</dbReference>
<accession>A0A1M6DQQ4</accession>
<dbReference type="GO" id="GO:0005737">
    <property type="term" value="C:cytoplasm"/>
    <property type="evidence" value="ECO:0007669"/>
    <property type="project" value="TreeGrafter"/>
</dbReference>
<sequence>MTLPKRKLGCQGLEVSAIGLGCMGMSQSYGAADEKESIATLHHAVELGCNFFDTAEGYGPFTNEELLGRAFQNRRDQVIIATKFGFRFENGKQAGAERDSRPAHIRTAVEGSLRRLNTDYIDLLYQHRVDPAIPIEEVAGTVGDLIREGKVRFWGLSEAGVANIRRAHAVQPLSALQSEYSLWERNLEADIIPVLRELSIGLVPFCPLGRGFLTGQVRRAEEYPADDTRRSDPRYQGDNYDANRKAAQKVQEIAAIKHVTPGQIALAWLLHKDGHIVPIPGTKRLNYLKENVAAASVRLDASELKLLDDALAPEKVSGKRYPDWVMATIDR</sequence>
<keyword evidence="4" id="KW-1185">Reference proteome</keyword>
<dbReference type="InterPro" id="IPR023210">
    <property type="entry name" value="NADP_OxRdtase_dom"/>
</dbReference>
<dbReference type="GO" id="GO:0016491">
    <property type="term" value="F:oxidoreductase activity"/>
    <property type="evidence" value="ECO:0007669"/>
    <property type="project" value="UniProtKB-KW"/>
</dbReference>
<evidence type="ECO:0000313" key="3">
    <source>
        <dbReference type="EMBL" id="SHI75479.1"/>
    </source>
</evidence>
<keyword evidence="1" id="KW-0560">Oxidoreductase</keyword>
<name>A0A1M6DQQ4_9FIRM</name>
<feature type="domain" description="NADP-dependent oxidoreductase" evidence="2">
    <location>
        <begin position="17"/>
        <end position="310"/>
    </location>
</feature>
<dbReference type="OrthoDB" id="9804790at2"/>
<dbReference type="SUPFAM" id="SSF51430">
    <property type="entry name" value="NAD(P)-linked oxidoreductase"/>
    <property type="match status" value="1"/>
</dbReference>
<dbReference type="Gene3D" id="3.20.20.100">
    <property type="entry name" value="NADP-dependent oxidoreductase domain"/>
    <property type="match status" value="1"/>
</dbReference>
<gene>
    <name evidence="3" type="ORF">SAMN02745170_00966</name>
</gene>
<dbReference type="Pfam" id="PF00248">
    <property type="entry name" value="Aldo_ket_red"/>
    <property type="match status" value="1"/>
</dbReference>
<evidence type="ECO:0000259" key="2">
    <source>
        <dbReference type="Pfam" id="PF00248"/>
    </source>
</evidence>
<dbReference type="PANTHER" id="PTHR43625">
    <property type="entry name" value="AFLATOXIN B1 ALDEHYDE REDUCTASE"/>
    <property type="match status" value="1"/>
</dbReference>
<organism evidence="3 4">
    <name type="scientific">Propionispora hippei DSM 15287</name>
    <dbReference type="NCBI Taxonomy" id="1123003"/>
    <lineage>
        <taxon>Bacteria</taxon>
        <taxon>Bacillati</taxon>
        <taxon>Bacillota</taxon>
        <taxon>Negativicutes</taxon>
        <taxon>Selenomonadales</taxon>
        <taxon>Sporomusaceae</taxon>
        <taxon>Propionispora</taxon>
    </lineage>
</organism>
<dbReference type="RefSeq" id="WP_149733813.1">
    <property type="nucleotide sequence ID" value="NZ_FQZD01000007.1"/>
</dbReference>
<evidence type="ECO:0000256" key="1">
    <source>
        <dbReference type="ARBA" id="ARBA00023002"/>
    </source>
</evidence>